<dbReference type="EMBL" id="DPOP01000037">
    <property type="protein sequence ID" value="HCW66405.1"/>
    <property type="molecule type" value="Genomic_DNA"/>
</dbReference>
<organism evidence="1 4">
    <name type="scientific">Thalassospira lucentensis</name>
    <dbReference type="NCBI Taxonomy" id="168935"/>
    <lineage>
        <taxon>Bacteria</taxon>
        <taxon>Pseudomonadati</taxon>
        <taxon>Pseudomonadota</taxon>
        <taxon>Alphaproteobacteria</taxon>
        <taxon>Rhodospirillales</taxon>
        <taxon>Thalassospiraceae</taxon>
        <taxon>Thalassospira</taxon>
    </lineage>
</organism>
<dbReference type="RefSeq" id="WP_277276645.1">
    <property type="nucleotide sequence ID" value="NZ_DOOG01000171.1"/>
</dbReference>
<reference evidence="3 4" key="1">
    <citation type="journal article" date="2018" name="Nat. Biotechnol.">
        <title>A standardized bacterial taxonomy based on genome phylogeny substantially revises the tree of life.</title>
        <authorList>
            <person name="Parks D.H."/>
            <person name="Chuvochina M."/>
            <person name="Waite D.W."/>
            <person name="Rinke C."/>
            <person name="Skarshewski A."/>
            <person name="Chaumeil P.A."/>
            <person name="Hugenholtz P."/>
        </authorList>
    </citation>
    <scope>NUCLEOTIDE SEQUENCE [LARGE SCALE GENOMIC DNA]</scope>
    <source>
        <strain evidence="1">UBA8707</strain>
        <strain evidence="2">UBA9881</strain>
    </source>
</reference>
<dbReference type="Proteomes" id="UP000264753">
    <property type="component" value="Unassembled WGS sequence"/>
</dbReference>
<comment type="caution">
    <text evidence="1">The sequence shown here is derived from an EMBL/GenBank/DDBJ whole genome shotgun (WGS) entry which is preliminary data.</text>
</comment>
<protein>
    <recommendedName>
        <fullName evidence="5">ABM domain-containing protein</fullName>
    </recommendedName>
</protein>
<dbReference type="InterPro" id="IPR011008">
    <property type="entry name" value="Dimeric_a/b-barrel"/>
</dbReference>
<dbReference type="EMBL" id="DOOG01000171">
    <property type="protein sequence ID" value="HBV00520.1"/>
    <property type="molecule type" value="Genomic_DNA"/>
</dbReference>
<evidence type="ECO:0000313" key="1">
    <source>
        <dbReference type="EMBL" id="HBV00520.1"/>
    </source>
</evidence>
<dbReference type="Proteomes" id="UP000264179">
    <property type="component" value="Unassembled WGS sequence"/>
</dbReference>
<accession>A0A358HZD4</accession>
<evidence type="ECO:0000313" key="4">
    <source>
        <dbReference type="Proteomes" id="UP000264753"/>
    </source>
</evidence>
<evidence type="ECO:0000313" key="2">
    <source>
        <dbReference type="EMBL" id="HCW66405.1"/>
    </source>
</evidence>
<dbReference type="SUPFAM" id="SSF54909">
    <property type="entry name" value="Dimeric alpha+beta barrel"/>
    <property type="match status" value="1"/>
</dbReference>
<evidence type="ECO:0008006" key="5">
    <source>
        <dbReference type="Google" id="ProtNLM"/>
    </source>
</evidence>
<proteinExistence type="predicted"/>
<name>A0A358HZD4_9PROT</name>
<evidence type="ECO:0000313" key="3">
    <source>
        <dbReference type="Proteomes" id="UP000264179"/>
    </source>
</evidence>
<sequence length="101" mass="11313">MSKNVIETVTFKLNEGVSREDFVAAAKRMSPWVVARRGFMSRRLSCTEDGTWIEHIQWKDMDSARAAAAEISKEPGNADFLFAINGPTVQLTHSELEVVID</sequence>
<dbReference type="AlphaFoldDB" id="A0A358HZD4"/>
<gene>
    <name evidence="1" type="ORF">DEF21_21810</name>
    <name evidence="2" type="ORF">DHR80_04170</name>
</gene>